<dbReference type="OrthoDB" id="9763054at2"/>
<dbReference type="EMBL" id="DYXE01000078">
    <property type="protein sequence ID" value="HJH50396.1"/>
    <property type="molecule type" value="Genomic_DNA"/>
</dbReference>
<reference evidence="5" key="1">
    <citation type="journal article" date="2021" name="PeerJ">
        <title>Extensive microbial diversity within the chicken gut microbiome revealed by metagenomics and culture.</title>
        <authorList>
            <person name="Gilroy R."/>
            <person name="Ravi A."/>
            <person name="Getino M."/>
            <person name="Pursley I."/>
            <person name="Horton D.L."/>
            <person name="Alikhan N.F."/>
            <person name="Baker D."/>
            <person name="Gharbi K."/>
            <person name="Hall N."/>
            <person name="Watson M."/>
            <person name="Adriaenssens E.M."/>
            <person name="Foster-Nyarko E."/>
            <person name="Jarju S."/>
            <person name="Secka A."/>
            <person name="Antonio M."/>
            <person name="Oren A."/>
            <person name="Chaudhuri R.R."/>
            <person name="La Ragione R."/>
            <person name="Hildebrand F."/>
            <person name="Pallen M.J."/>
        </authorList>
    </citation>
    <scope>NUCLEOTIDE SEQUENCE</scope>
    <source>
        <strain evidence="5">USAMLcec4-12693</strain>
    </source>
</reference>
<dbReference type="Proteomes" id="UP000813420">
    <property type="component" value="Unassembled WGS sequence"/>
</dbReference>
<keyword evidence="3 4" id="KW-0732">Signal</keyword>
<dbReference type="Gene3D" id="3.40.190.10">
    <property type="entry name" value="Periplasmic binding protein-like II"/>
    <property type="match status" value="2"/>
</dbReference>
<proteinExistence type="inferred from homology"/>
<dbReference type="SUPFAM" id="SSF53850">
    <property type="entry name" value="Periplasmic binding protein-like II"/>
    <property type="match status" value="1"/>
</dbReference>
<evidence type="ECO:0000256" key="1">
    <source>
        <dbReference type="ARBA" id="ARBA00008520"/>
    </source>
</evidence>
<name>A0A9D2VZ67_9FIRM</name>
<feature type="chain" id="PRO_5038646672" evidence="4">
    <location>
        <begin position="34"/>
        <end position="460"/>
    </location>
</feature>
<reference evidence="5" key="2">
    <citation type="submission" date="2021-09" db="EMBL/GenBank/DDBJ databases">
        <authorList>
            <person name="Gilroy R."/>
        </authorList>
    </citation>
    <scope>NUCLEOTIDE SEQUENCE</scope>
    <source>
        <strain evidence="5">USAMLcec4-12693</strain>
    </source>
</reference>
<evidence type="ECO:0000256" key="2">
    <source>
        <dbReference type="ARBA" id="ARBA00022448"/>
    </source>
</evidence>
<dbReference type="InterPro" id="IPR006059">
    <property type="entry name" value="SBP"/>
</dbReference>
<evidence type="ECO:0000313" key="5">
    <source>
        <dbReference type="EMBL" id="HJH50396.1"/>
    </source>
</evidence>
<accession>A0A9D2VZ67</accession>
<keyword evidence="2" id="KW-0813">Transport</keyword>
<evidence type="ECO:0000313" key="6">
    <source>
        <dbReference type="Proteomes" id="UP000813420"/>
    </source>
</evidence>
<sequence length="460" mass="51049">MKKKIVSRAAACGLAVALVLTMAAGCGVRFGFASDPDDPNEEEKTVPIDTSVDSFEYDTSLDGTSITLLNSKAEIQTALEEMSKVFEEKSGVHVEVMPVTDGDSPYTKVVSLYNSGTPPTLSILDTTDVIALAEEKAADLSNEPWTAEAEGYLTTVNGKVYSFPLCIEGRGIIYNKKVIEDALGESFDPSSIHTQEEFVELLDRLKDAGIEKPISLAKDDWSVGAHHLQYIYETYDGTSEGAAKAIEEIKDGTLDLKTYDRMSQFLDMFDILKEYNVAKGDPLGADYDEMAIDLVDGKTAFWFNGNWAWPNLEEAGAETGDEYGFLPYFMNDDPDDFANQKIQASPSKQVMLDGQVATEKEQAAAKEFLNWIVYSEIGQQMLVKTCSIIPPFQNNPYEPEDPLSKNIYEQVHAGTTFNASAIVPNDHWSVLGAAMQKYMADRCDREELIEEIEDYWDEQE</sequence>
<dbReference type="InterPro" id="IPR050490">
    <property type="entry name" value="Bact_solute-bd_prot1"/>
</dbReference>
<protein>
    <submittedName>
        <fullName evidence="5">ABC transporter substrate-binding protein</fullName>
    </submittedName>
</protein>
<dbReference type="RefSeq" id="WP_070087827.1">
    <property type="nucleotide sequence ID" value="NZ_CABMJS010000007.1"/>
</dbReference>
<dbReference type="PANTHER" id="PTHR43649:SF34">
    <property type="entry name" value="ABC TRANSPORTER PERIPLASMIC-BINDING PROTEIN YCJN-RELATED"/>
    <property type="match status" value="1"/>
</dbReference>
<dbReference type="PROSITE" id="PS51257">
    <property type="entry name" value="PROKAR_LIPOPROTEIN"/>
    <property type="match status" value="1"/>
</dbReference>
<evidence type="ECO:0000256" key="3">
    <source>
        <dbReference type="ARBA" id="ARBA00022729"/>
    </source>
</evidence>
<comment type="caution">
    <text evidence="5">The sequence shown here is derived from an EMBL/GenBank/DDBJ whole genome shotgun (WGS) entry which is preliminary data.</text>
</comment>
<dbReference type="Pfam" id="PF13416">
    <property type="entry name" value="SBP_bac_8"/>
    <property type="match status" value="1"/>
</dbReference>
<comment type="similarity">
    <text evidence="1">Belongs to the bacterial solute-binding protein 1 family.</text>
</comment>
<dbReference type="PANTHER" id="PTHR43649">
    <property type="entry name" value="ARABINOSE-BINDING PROTEIN-RELATED"/>
    <property type="match status" value="1"/>
</dbReference>
<feature type="signal peptide" evidence="4">
    <location>
        <begin position="1"/>
        <end position="33"/>
    </location>
</feature>
<organism evidence="5 6">
    <name type="scientific">Merdimonas faecis</name>
    <dbReference type="NCBI Taxonomy" id="1653435"/>
    <lineage>
        <taxon>Bacteria</taxon>
        <taxon>Bacillati</taxon>
        <taxon>Bacillota</taxon>
        <taxon>Clostridia</taxon>
        <taxon>Lachnospirales</taxon>
        <taxon>Lachnospiraceae</taxon>
        <taxon>Merdimonas</taxon>
    </lineage>
</organism>
<gene>
    <name evidence="5" type="ORF">K8V39_09040</name>
</gene>
<dbReference type="AlphaFoldDB" id="A0A9D2VZ67"/>
<evidence type="ECO:0000256" key="4">
    <source>
        <dbReference type="SAM" id="SignalP"/>
    </source>
</evidence>